<keyword evidence="1 3" id="KW-0732">Signal</keyword>
<evidence type="ECO:0000256" key="1">
    <source>
        <dbReference type="ARBA" id="ARBA00022729"/>
    </source>
</evidence>
<organism evidence="6 7">
    <name type="scientific">Hymenobacter aranciens</name>
    <dbReference type="NCBI Taxonomy" id="3063996"/>
    <lineage>
        <taxon>Bacteria</taxon>
        <taxon>Pseudomonadati</taxon>
        <taxon>Bacteroidota</taxon>
        <taxon>Cytophagia</taxon>
        <taxon>Cytophagales</taxon>
        <taxon>Hymenobacteraceae</taxon>
        <taxon>Hymenobacter</taxon>
    </lineage>
</organism>
<proteinExistence type="predicted"/>
<dbReference type="Pfam" id="PF13517">
    <property type="entry name" value="FG-GAP_3"/>
    <property type="match status" value="6"/>
</dbReference>
<dbReference type="InterPro" id="IPR014756">
    <property type="entry name" value="Ig_E-set"/>
</dbReference>
<dbReference type="Gene3D" id="2.60.40.740">
    <property type="match status" value="2"/>
</dbReference>
<evidence type="ECO:0000256" key="3">
    <source>
        <dbReference type="SAM" id="SignalP"/>
    </source>
</evidence>
<dbReference type="Gene3D" id="2.30.30.100">
    <property type="match status" value="1"/>
</dbReference>
<feature type="domain" description="IPT/TIG" evidence="5">
    <location>
        <begin position="506"/>
        <end position="590"/>
    </location>
</feature>
<feature type="domain" description="PKD/Chitinase" evidence="4">
    <location>
        <begin position="2025"/>
        <end position="2094"/>
    </location>
</feature>
<dbReference type="CDD" id="cd00603">
    <property type="entry name" value="IPT_PCSR"/>
    <property type="match status" value="1"/>
</dbReference>
<dbReference type="RefSeq" id="WP_305006971.1">
    <property type="nucleotide sequence ID" value="NZ_JAUQSY010000008.1"/>
</dbReference>
<feature type="region of interest" description="Disordered" evidence="2">
    <location>
        <begin position="415"/>
        <end position="439"/>
    </location>
</feature>
<dbReference type="InterPro" id="IPR032812">
    <property type="entry name" value="SbsA_Ig"/>
</dbReference>
<accession>A0ABT9BBK4</accession>
<evidence type="ECO:0000259" key="5">
    <source>
        <dbReference type="SMART" id="SM00429"/>
    </source>
</evidence>
<dbReference type="InterPro" id="IPR002909">
    <property type="entry name" value="IPT_dom"/>
</dbReference>
<dbReference type="InterPro" id="IPR013517">
    <property type="entry name" value="FG-GAP"/>
</dbReference>
<dbReference type="Pfam" id="PF01839">
    <property type="entry name" value="FG-GAP"/>
    <property type="match status" value="1"/>
</dbReference>
<dbReference type="InterPro" id="IPR044023">
    <property type="entry name" value="Ig_7"/>
</dbReference>
<dbReference type="PANTHER" id="PTHR46580">
    <property type="entry name" value="SENSOR KINASE-RELATED"/>
    <property type="match status" value="1"/>
</dbReference>
<dbReference type="InterPro" id="IPR022409">
    <property type="entry name" value="PKD/Chitinase_dom"/>
</dbReference>
<evidence type="ECO:0000313" key="6">
    <source>
        <dbReference type="EMBL" id="MDO7875654.1"/>
    </source>
</evidence>
<evidence type="ECO:0000259" key="4">
    <source>
        <dbReference type="SMART" id="SM00089"/>
    </source>
</evidence>
<dbReference type="Proteomes" id="UP001176429">
    <property type="component" value="Unassembled WGS sequence"/>
</dbReference>
<feature type="domain" description="PKD/Chitinase" evidence="4">
    <location>
        <begin position="1879"/>
        <end position="1948"/>
    </location>
</feature>
<sequence length="2468" mass="240199">MMLPLTTPARSTGGFFSWQCRAGGLLALLGLAALPAQAQLTVTGSTPAALAPTAPVTTGVGVTFSQAPTAVSATNIKVIGSQSGPRPAGPPTVSGTTATLPLASSFLPGEVVSVTVPSTVRSSAGLAARPYVYQFSTAAAAAAAVFLNRQEANHGPGFDTRDATVVDLNGDGLNDLVFAMDDELIVRLGQGGGSFAASSYYDLNPNANNLSLAVGDVTGDGRPDVVSLFTLSGSGGPYLRVLPGTTTGFGLPTNLSLSAVPTDLVLGDVNADGQLDIVLSNAAANSVTAVLATGSSLIPRTYATGTTPGPLALGDLDADGRLDLVVGTSTGYSVLLGGTGTTIFGTATNYATERPQQVLLRDVDLDGRLDLVSTAAGSRLASVRPGQAGATFGPAQTYDMGHTVRQLALGDLNGDGRPDLASVSQNNGGTTEGTPGLNLRLSTGPGTFGPAYTYATGTAISRRELAIGDLDGDQQLDLLTIGTSAPGSLGIGSGVSDVLLNGAAIAPVITSLSPASALPGASITINGSNLQGISSLTFSSFNGTTITVTGFGINAAGTQLTGVVVPTAAQTGPLTVTTAGGSASSTFTLTAPAFRLLDYAPGPAATLAAGAPLELVFSQMPTVASLAGIRAYGVSSGRTRAAGPATVSGLTATVPLTGPAFEPGEEVRVVLPPSIVSSNGASLALADFTLRMASGVSSGGFANRTDSNTSSSKFMTVGDVTGDGQLDLITANLQAFTISVLPGNGQGSFGPKTDYPTTHQPITVALGDVNNDGRTDMVTANPYWTGTVDGFTLDIFLAQAGGGFGSGSSCPTSGRPTSVALSDVDGDGLLDAIVCAQSNPTNGSLGSVNVMRNTGNASPRFVSVGVYTVDFAPSHVTLGDLNHDGRLDIVTTNSGGQSFSVLLAQAGGGYATAVDYFTGVASVRSVLGDIDRDGNLDIATVNFGGPSTINGASIAVRLGTGTGTFGARTLYNGSSYTFQNFDMADLNGDGILDLMTASVGPNAAPLRQVLVNLGTPAGTFGPAVVYQSVGRPGSVLAADVDRDGRLDLVVSNPDQGTGMTSVFFSVLAPTISSFTPTSGPAGTTVTITGTNLTATSQITIGGVAVAPGFVVNAAGTQITGVVVPALALTGALALTTPGGTVTAATPFTVTVPAYDDCAGALPLTASGTCVPTLASVALATQSQAPTACSALTSTTARDAWFSFVATGLTPTVRATSVFNGVLEVFNGGACGSLSSRTCANAVANAGVSGTESITLTGLTTGTRYFVRYYPFTSTSVPFPTDGSFSICLTVPAPSITSFTPGTGTAGTVVTVFGLNLLTASAVTVGGVPVTGFTVNGAGNSLTFTLPAGVGTGVIAITTSGGTATSSTSLVVASPQLAVTQGATAYPNNGPTPYTFAARSTGTVSAAVLFTLSNPGTQALTISGIATTGDFAISGAVPTSVAANGGTATVGVTFGPTADGARTGTLVITSNIGTYTVALAGTGLAAPPTISSISPNPVAPGGTVTITGTNLTGATVLVGNTSITGVTVAANGTSLTFVVPAGLAAGTIQVTTPAGTATSTSSLCVRYTPTVQGASACPGNTVVLSADGAAGNTYNWYATATSATPLFTSTNTTFVTPILTTTTSYYVAISSGPGCEGPRQVVTATINPAPTVVVSAGGPTTFCQGGSVVLTASGAATYLWSTGATTASITVSTTGSYTVTGTSAAGCAATSAATAVSVTPTPGIPMATPAGRCGPGAVTLTASGAPAGGSYAWYTQASGGTAIAGVTGASYTTPSLSTSTTYYVSALSSTGCPSPRQAVAATINAVPTVTVSTGGPTTFCQGGSVTLTASGASSYLWSTGATTASITVAAGGSYIVTGTTAAGCSATSAATVVTVNALPTATITAGGPTTFCQGGSVVLTASGGTSYLWSNGATTPSITVTASGSYTVTATNAAGCSATSSATAVTVNALPTSVAVTASGPTSICPGSSVTLTASGASTYLWNNGATTASITVSTAGSYSVTGTNAAGCSATSAPTTVSVAAPPTVTIAAGGPTTFCPGGSVVLTASGATSYVWSTGATTASITVNASGSYTVTGTNAAGCTATSAATTVTVDALPTATITAGGPTTFCVGGSVVLTASGGVSYLWSNGATTPSITVSTAGSYTVTATSAAGCSATSAATPVVIEALPTATIAAGGATTFCQGGSVVLTASGGTSYLWSNGATTASITVSTAGSYTVTTTNAAGCTATSAATTVTVDALPTAGIAASGATTFCQGGSVVLTASGGASYLWSTGATTASITVNASGAYTVTATNAAGCAATSAATAVTVEPLPATPVITQASPGTLTSSAPAGNQWYLGGVAIPGATGATYVVPGPAGNGNYTLVVTSATGCASAASAPVAVVITGTAAASRGTMLELFPNPATSTFTVRLAAGHAASGGVLYNALGQSVRTLPAFTTSLSVDVQALPTGVYVLRLDCNGQQLTRRVVVE</sequence>
<dbReference type="InterPro" id="IPR013783">
    <property type="entry name" value="Ig-like_fold"/>
</dbReference>
<dbReference type="CDD" id="cd00102">
    <property type="entry name" value="IPT"/>
    <property type="match status" value="1"/>
</dbReference>
<gene>
    <name evidence="6" type="ORF">Q5H93_12995</name>
</gene>
<dbReference type="SUPFAM" id="SSF81296">
    <property type="entry name" value="E set domains"/>
    <property type="match status" value="3"/>
</dbReference>
<reference evidence="6" key="1">
    <citation type="submission" date="2023-07" db="EMBL/GenBank/DDBJ databases">
        <authorList>
            <person name="Kim M.K."/>
        </authorList>
    </citation>
    <scope>NUCLEOTIDE SEQUENCE</scope>
    <source>
        <strain evidence="6">ASUV-10-1</strain>
    </source>
</reference>
<dbReference type="Gene3D" id="2.60.40.10">
    <property type="entry name" value="Immunoglobulins"/>
    <property type="match status" value="6"/>
</dbReference>
<feature type="domain" description="IPT/TIG" evidence="5">
    <location>
        <begin position="1292"/>
        <end position="1371"/>
    </location>
</feature>
<name>A0ABT9BBK4_9BACT</name>
<feature type="domain" description="PKD/Chitinase" evidence="4">
    <location>
        <begin position="2170"/>
        <end position="2238"/>
    </location>
</feature>
<dbReference type="PANTHER" id="PTHR46580:SF2">
    <property type="entry name" value="MAM DOMAIN-CONTAINING PROTEIN"/>
    <property type="match status" value="1"/>
</dbReference>
<feature type="domain" description="PKD/Chitinase" evidence="4">
    <location>
        <begin position="1952"/>
        <end position="2022"/>
    </location>
</feature>
<dbReference type="Pfam" id="PF19081">
    <property type="entry name" value="Ig_7"/>
    <property type="match status" value="2"/>
</dbReference>
<dbReference type="NCBIfam" id="TIGR04183">
    <property type="entry name" value="Por_Secre_tail"/>
    <property type="match status" value="1"/>
</dbReference>
<feature type="domain" description="IPT/TIG" evidence="5">
    <location>
        <begin position="1068"/>
        <end position="1150"/>
    </location>
</feature>
<feature type="chain" id="PRO_5045055353" evidence="3">
    <location>
        <begin position="39"/>
        <end position="2468"/>
    </location>
</feature>
<comment type="caution">
    <text evidence="6">The sequence shown here is derived from an EMBL/GenBank/DDBJ whole genome shotgun (WGS) entry which is preliminary data.</text>
</comment>
<evidence type="ECO:0000313" key="7">
    <source>
        <dbReference type="Proteomes" id="UP001176429"/>
    </source>
</evidence>
<dbReference type="EMBL" id="JAUQSY010000008">
    <property type="protein sequence ID" value="MDO7875654.1"/>
    <property type="molecule type" value="Genomic_DNA"/>
</dbReference>
<keyword evidence="7" id="KW-1185">Reference proteome</keyword>
<evidence type="ECO:0000256" key="2">
    <source>
        <dbReference type="SAM" id="MobiDB-lite"/>
    </source>
</evidence>
<feature type="domain" description="IPT/TIG" evidence="5">
    <location>
        <begin position="1486"/>
        <end position="1569"/>
    </location>
</feature>
<dbReference type="SMART" id="SM00089">
    <property type="entry name" value="PKD"/>
    <property type="match status" value="6"/>
</dbReference>
<dbReference type="SUPFAM" id="SSF69318">
    <property type="entry name" value="Integrin alpha N-terminal domain"/>
    <property type="match status" value="3"/>
</dbReference>
<dbReference type="InterPro" id="IPR026444">
    <property type="entry name" value="Secre_tail"/>
</dbReference>
<dbReference type="SMART" id="SM00429">
    <property type="entry name" value="IPT"/>
    <property type="match status" value="4"/>
</dbReference>
<protein>
    <submittedName>
        <fullName evidence="6">FG-GAP-like repeat-containing protein</fullName>
    </submittedName>
</protein>
<dbReference type="Pfam" id="PF13205">
    <property type="entry name" value="Big_5"/>
    <property type="match status" value="1"/>
</dbReference>
<feature type="domain" description="PKD/Chitinase" evidence="4">
    <location>
        <begin position="2242"/>
        <end position="2309"/>
    </location>
</feature>
<feature type="signal peptide" evidence="3">
    <location>
        <begin position="1"/>
        <end position="38"/>
    </location>
</feature>
<dbReference type="Gene3D" id="2.130.10.130">
    <property type="entry name" value="Integrin alpha, N-terminal"/>
    <property type="match status" value="2"/>
</dbReference>
<dbReference type="InterPro" id="IPR028994">
    <property type="entry name" value="Integrin_alpha_N"/>
</dbReference>
<dbReference type="Pfam" id="PF18962">
    <property type="entry name" value="Por_Secre_tail"/>
    <property type="match status" value="1"/>
</dbReference>
<feature type="compositionally biased region" description="Polar residues" evidence="2">
    <location>
        <begin position="422"/>
        <end position="433"/>
    </location>
</feature>
<feature type="domain" description="PKD/Chitinase" evidence="4">
    <location>
        <begin position="2096"/>
        <end position="2165"/>
    </location>
</feature>